<dbReference type="PANTHER" id="PTHR13082">
    <property type="entry name" value="SAP18"/>
    <property type="match status" value="1"/>
</dbReference>
<feature type="compositionally biased region" description="Gly residues" evidence="2">
    <location>
        <begin position="236"/>
        <end position="245"/>
    </location>
</feature>
<dbReference type="PANTHER" id="PTHR13082:SF0">
    <property type="entry name" value="HISTONE DEACETYLASE COMPLEX SUBUNIT SAP18"/>
    <property type="match status" value="1"/>
</dbReference>
<dbReference type="Pfam" id="PF06487">
    <property type="entry name" value="SAP18"/>
    <property type="match status" value="1"/>
</dbReference>
<dbReference type="AlphaFoldDB" id="A0AAD7DKR7"/>
<dbReference type="GO" id="GO:0005634">
    <property type="term" value="C:nucleus"/>
    <property type="evidence" value="ECO:0007669"/>
    <property type="project" value="TreeGrafter"/>
</dbReference>
<dbReference type="EMBL" id="JARKIE010000045">
    <property type="protein sequence ID" value="KAJ7693564.1"/>
    <property type="molecule type" value="Genomic_DNA"/>
</dbReference>
<proteinExistence type="inferred from homology"/>
<dbReference type="InterPro" id="IPR010516">
    <property type="entry name" value="SAP18"/>
</dbReference>
<comment type="caution">
    <text evidence="3">The sequence shown here is derived from an EMBL/GenBank/DDBJ whole genome shotgun (WGS) entry which is preliminary data.</text>
</comment>
<evidence type="ECO:0000256" key="1">
    <source>
        <dbReference type="ARBA" id="ARBA00009143"/>
    </source>
</evidence>
<evidence type="ECO:0000256" key="2">
    <source>
        <dbReference type="SAM" id="MobiDB-lite"/>
    </source>
</evidence>
<accession>A0AAD7DKR7</accession>
<evidence type="ECO:0000313" key="4">
    <source>
        <dbReference type="Proteomes" id="UP001221757"/>
    </source>
</evidence>
<dbReference type="InterPro" id="IPR042534">
    <property type="entry name" value="SAP18_sf"/>
</dbReference>
<dbReference type="Gene3D" id="3.10.20.550">
    <property type="entry name" value="ASAP complex, SAP18 subunit"/>
    <property type="match status" value="1"/>
</dbReference>
<feature type="compositionally biased region" description="Basic and acidic residues" evidence="2">
    <location>
        <begin position="294"/>
        <end position="307"/>
    </location>
</feature>
<name>A0AAD7DKR7_MYCRO</name>
<feature type="region of interest" description="Disordered" evidence="2">
    <location>
        <begin position="206"/>
        <end position="318"/>
    </location>
</feature>
<reference evidence="3" key="1">
    <citation type="submission" date="2023-03" db="EMBL/GenBank/DDBJ databases">
        <title>Massive genome expansion in bonnet fungi (Mycena s.s.) driven by repeated elements and novel gene families across ecological guilds.</title>
        <authorList>
            <consortium name="Lawrence Berkeley National Laboratory"/>
            <person name="Harder C.B."/>
            <person name="Miyauchi S."/>
            <person name="Viragh M."/>
            <person name="Kuo A."/>
            <person name="Thoen E."/>
            <person name="Andreopoulos B."/>
            <person name="Lu D."/>
            <person name="Skrede I."/>
            <person name="Drula E."/>
            <person name="Henrissat B."/>
            <person name="Morin E."/>
            <person name="Kohler A."/>
            <person name="Barry K."/>
            <person name="LaButti K."/>
            <person name="Morin E."/>
            <person name="Salamov A."/>
            <person name="Lipzen A."/>
            <person name="Mereny Z."/>
            <person name="Hegedus B."/>
            <person name="Baldrian P."/>
            <person name="Stursova M."/>
            <person name="Weitz H."/>
            <person name="Taylor A."/>
            <person name="Grigoriev I.V."/>
            <person name="Nagy L.G."/>
            <person name="Martin F."/>
            <person name="Kauserud H."/>
        </authorList>
    </citation>
    <scope>NUCLEOTIDE SEQUENCE</scope>
    <source>
        <strain evidence="3">CBHHK067</strain>
    </source>
</reference>
<sequence>MDDVEGPPPTPPEEAPFSREKTVPFLIRTFLKIGSFHRITLFEDGTLPTTDEQQLFAWKDATLREILSILRNTAPHVAEYRHPLARFSFRTVYVEQGSRGRFASKDLGMVYSRDILGEPGTLTSTAPRLLEDAYEVPHEPVERDRDERTLEDLRFVPGDFLLVAVLLPKSVTLPTEISIKGAAPAANGWRTGPGIGSAKGDGGWGGAGALASGVPPGAGRGGGHWRGDSSAVPRGGRVGGRGGGDLGRDRERDWERERERDRDRDRDLDKSDRRVPPPRRSRDSPPHRGGGWGDRGRGRRGDRDSRSRSPPPPRRRRD</sequence>
<organism evidence="3 4">
    <name type="scientific">Mycena rosella</name>
    <name type="common">Pink bonnet</name>
    <name type="synonym">Agaricus rosellus</name>
    <dbReference type="NCBI Taxonomy" id="1033263"/>
    <lineage>
        <taxon>Eukaryota</taxon>
        <taxon>Fungi</taxon>
        <taxon>Dikarya</taxon>
        <taxon>Basidiomycota</taxon>
        <taxon>Agaricomycotina</taxon>
        <taxon>Agaricomycetes</taxon>
        <taxon>Agaricomycetidae</taxon>
        <taxon>Agaricales</taxon>
        <taxon>Marasmiineae</taxon>
        <taxon>Mycenaceae</taxon>
        <taxon>Mycena</taxon>
    </lineage>
</organism>
<feature type="compositionally biased region" description="Basic and acidic residues" evidence="2">
    <location>
        <begin position="246"/>
        <end position="286"/>
    </location>
</feature>
<comment type="similarity">
    <text evidence="1">Belongs to the SAP18 family.</text>
</comment>
<evidence type="ECO:0000313" key="3">
    <source>
        <dbReference type="EMBL" id="KAJ7693564.1"/>
    </source>
</evidence>
<gene>
    <name evidence="3" type="ORF">B0H17DRAFT_1159381</name>
</gene>
<dbReference type="Proteomes" id="UP001221757">
    <property type="component" value="Unassembled WGS sequence"/>
</dbReference>
<protein>
    <submittedName>
        <fullName evidence="3">Sin3 associated polypeptide p18-domain-containing protein</fullName>
    </submittedName>
</protein>
<keyword evidence="4" id="KW-1185">Reference proteome</keyword>